<evidence type="ECO:0000256" key="12">
    <source>
        <dbReference type="SAM" id="MobiDB-lite"/>
    </source>
</evidence>
<evidence type="ECO:0000256" key="1">
    <source>
        <dbReference type="ARBA" id="ARBA00004114"/>
    </source>
</evidence>
<evidence type="ECO:0000256" key="11">
    <source>
        <dbReference type="SAM" id="Coils"/>
    </source>
</evidence>
<dbReference type="PANTHER" id="PTHR31167">
    <property type="entry name" value="SPINDLE AND CENTRIOLE ASSOCIATED PROTEIN 1 SPICE1"/>
    <property type="match status" value="1"/>
</dbReference>
<keyword evidence="7 11" id="KW-0175">Coiled coil</keyword>
<keyword evidence="9" id="KW-0131">Cell cycle</keyword>
<keyword evidence="5" id="KW-0132">Cell division</keyword>
<organism evidence="13 14">
    <name type="scientific">Myripristis murdjan</name>
    <name type="common">pinecone soldierfish</name>
    <dbReference type="NCBI Taxonomy" id="586833"/>
    <lineage>
        <taxon>Eukaryota</taxon>
        <taxon>Metazoa</taxon>
        <taxon>Chordata</taxon>
        <taxon>Craniata</taxon>
        <taxon>Vertebrata</taxon>
        <taxon>Euteleostomi</taxon>
        <taxon>Actinopterygii</taxon>
        <taxon>Neopterygii</taxon>
        <taxon>Teleostei</taxon>
        <taxon>Neoteleostei</taxon>
        <taxon>Acanthomorphata</taxon>
        <taxon>Holocentriformes</taxon>
        <taxon>Holocentridae</taxon>
        <taxon>Myripristis</taxon>
    </lineage>
</organism>
<feature type="region of interest" description="Disordered" evidence="12">
    <location>
        <begin position="1"/>
        <end position="27"/>
    </location>
</feature>
<evidence type="ECO:0000256" key="5">
    <source>
        <dbReference type="ARBA" id="ARBA00022618"/>
    </source>
</evidence>
<dbReference type="GO" id="GO:0051310">
    <property type="term" value="P:metaphase chromosome alignment"/>
    <property type="evidence" value="ECO:0007669"/>
    <property type="project" value="TreeGrafter"/>
</dbReference>
<feature type="compositionally biased region" description="Basic and acidic residues" evidence="12">
    <location>
        <begin position="747"/>
        <end position="764"/>
    </location>
</feature>
<comment type="subcellular location">
    <subcellularLocation>
        <location evidence="1">Cytoplasm</location>
        <location evidence="1">Cytoskeleton</location>
        <location evidence="1">Microtubule organizing center</location>
        <location evidence="1">Centrosome</location>
        <location evidence="1">Centriole</location>
    </subcellularLocation>
    <subcellularLocation>
        <location evidence="2">Cytoplasm</location>
        <location evidence="2">Cytoskeleton</location>
        <location evidence="2">Spindle</location>
    </subcellularLocation>
</comment>
<dbReference type="GO" id="GO:0051301">
    <property type="term" value="P:cell division"/>
    <property type="evidence" value="ECO:0007669"/>
    <property type="project" value="UniProtKB-KW"/>
</dbReference>
<dbReference type="AlphaFoldDB" id="A0A667X1C5"/>
<dbReference type="Ensembl" id="ENSMMDT00005009290.1">
    <property type="protein sequence ID" value="ENSMMDP00005009042.1"/>
    <property type="gene ID" value="ENSMMDG00005004976.1"/>
</dbReference>
<dbReference type="GO" id="GO:0090307">
    <property type="term" value="P:mitotic spindle assembly"/>
    <property type="evidence" value="ECO:0007669"/>
    <property type="project" value="InterPro"/>
</dbReference>
<reference evidence="13" key="2">
    <citation type="submission" date="2025-08" db="UniProtKB">
        <authorList>
            <consortium name="Ensembl"/>
        </authorList>
    </citation>
    <scope>IDENTIFICATION</scope>
</reference>
<keyword evidence="8" id="KW-0206">Cytoskeleton</keyword>
<keyword evidence="14" id="KW-1185">Reference proteome</keyword>
<proteinExistence type="predicted"/>
<dbReference type="GO" id="GO:0005814">
    <property type="term" value="C:centriole"/>
    <property type="evidence" value="ECO:0007669"/>
    <property type="project" value="UniProtKB-SubCell"/>
</dbReference>
<evidence type="ECO:0000256" key="8">
    <source>
        <dbReference type="ARBA" id="ARBA00023212"/>
    </source>
</evidence>
<reference evidence="13" key="1">
    <citation type="submission" date="2019-06" db="EMBL/GenBank/DDBJ databases">
        <authorList>
            <consortium name="Wellcome Sanger Institute Data Sharing"/>
        </authorList>
    </citation>
    <scope>NUCLEOTIDE SEQUENCE [LARGE SCALE GENOMIC DNA]</scope>
</reference>
<evidence type="ECO:0000256" key="4">
    <source>
        <dbReference type="ARBA" id="ARBA00022490"/>
    </source>
</evidence>
<dbReference type="GO" id="GO:0005813">
    <property type="term" value="C:centrosome"/>
    <property type="evidence" value="ECO:0007669"/>
    <property type="project" value="TreeGrafter"/>
</dbReference>
<feature type="compositionally biased region" description="Low complexity" evidence="12">
    <location>
        <begin position="681"/>
        <end position="693"/>
    </location>
</feature>
<dbReference type="InParanoid" id="A0A667X1C5"/>
<evidence type="ECO:0000256" key="9">
    <source>
        <dbReference type="ARBA" id="ARBA00023306"/>
    </source>
</evidence>
<feature type="compositionally biased region" description="Basic residues" evidence="12">
    <location>
        <begin position="13"/>
        <end position="25"/>
    </location>
</feature>
<accession>A0A667X1C5</accession>
<dbReference type="GO" id="GO:0005819">
    <property type="term" value="C:spindle"/>
    <property type="evidence" value="ECO:0007669"/>
    <property type="project" value="UniProtKB-SubCell"/>
</dbReference>
<reference evidence="13" key="3">
    <citation type="submission" date="2025-09" db="UniProtKB">
        <authorList>
            <consortium name="Ensembl"/>
        </authorList>
    </citation>
    <scope>IDENTIFICATION</scope>
</reference>
<evidence type="ECO:0000256" key="2">
    <source>
        <dbReference type="ARBA" id="ARBA00004186"/>
    </source>
</evidence>
<evidence type="ECO:0000256" key="10">
    <source>
        <dbReference type="ARBA" id="ARBA00030722"/>
    </source>
</evidence>
<evidence type="ECO:0000256" key="3">
    <source>
        <dbReference type="ARBA" id="ARBA00018313"/>
    </source>
</evidence>
<evidence type="ECO:0000313" key="14">
    <source>
        <dbReference type="Proteomes" id="UP000472263"/>
    </source>
</evidence>
<feature type="region of interest" description="Disordered" evidence="12">
    <location>
        <begin position="681"/>
        <end position="773"/>
    </location>
</feature>
<protein>
    <recommendedName>
        <fullName evidence="3">Spindle and centriole-associated protein 1</fullName>
    </recommendedName>
    <alternativeName>
        <fullName evidence="10">Coiled-coil domain-containing protein 52</fullName>
    </alternativeName>
</protein>
<dbReference type="GeneTree" id="ENSGT00390000006207"/>
<feature type="coiled-coil region" evidence="11">
    <location>
        <begin position="373"/>
        <end position="435"/>
    </location>
</feature>
<dbReference type="FunCoup" id="A0A667X1C5">
    <property type="interactions" value="661"/>
</dbReference>
<feature type="compositionally biased region" description="Polar residues" evidence="12">
    <location>
        <begin position="623"/>
        <end position="651"/>
    </location>
</feature>
<sequence>MSFVRLGRSQHTQGKRPVRPKKAAAPRREWVSTVNDLSVHKLTPDELNHRHEIHKSHNKAVAQWELKEKALKRRLRQPGSPAPLDHATLSIIREVFSDQLLLQDVLARSDRAMAVVKDLFGDAPRRQTGHPSVTMAPNCESDSALPVLQRPDPPTQLSLLSQSMMDQQALNELEVSEEEHSDGDTCPAASSKSHVIHRANLRKMKLKNQSRVVRQQRVCPNFELQAEGGGVPVTPCTSATAPDPAALNATVAVQHLRSRQSQSEEGKDPSTLVTQVLNPESTLNQSGRNSGCSSRSRKTRAECFSQSSGLDGSAVSAAGGEQSSLGLLQAMLGQVEAELDSLSPDTVPTSIPGQQQHKTAGLTGFSVALVSTLQRLVHLVRQREEEAQKEAEERRRLEGEVREQRTLIDALTADVMALREESAALQAGLQQHTEKLDQKLDTVVVALGGLGLLGAHTDCGPQDSNVKVCQTGPFPERTQAPVSPAVLLSPPQQRDTWQHRPVGHPVRLHHDPPPLATTCSYEDVQACVLSNSLSSLPLTSFPSTSSLTLTSDPLPPQRSQEAMLAEITQLTRQNELIRTQLNQAKTLGSEVRRSPNDSSEQRASCSSSAGRATPPSAGERRLSNSTGRANQNSQAVTGERLTQQAAMPDSLSASTVEQRLLELNRQSAAARSRLLGLIEQQRQSSSARVSPSISPIPPSAVSPHTAGGEGTPEVSMLLPVQDPLSQASGGGRRSAGGEVLSQSPGGETRDGKTQPADKLREREGWFALSAHVR</sequence>
<evidence type="ECO:0000256" key="6">
    <source>
        <dbReference type="ARBA" id="ARBA00022776"/>
    </source>
</evidence>
<dbReference type="Pfam" id="PF15678">
    <property type="entry name" value="SPICE"/>
    <property type="match status" value="1"/>
</dbReference>
<dbReference type="PANTHER" id="PTHR31167:SF3">
    <property type="entry name" value="SPINDLE AND CENTRIOLE-ASSOCIATED PROTEIN 1"/>
    <property type="match status" value="1"/>
</dbReference>
<feature type="region of interest" description="Disordered" evidence="12">
    <location>
        <begin position="278"/>
        <end position="298"/>
    </location>
</feature>
<evidence type="ECO:0000256" key="7">
    <source>
        <dbReference type="ARBA" id="ARBA00023054"/>
    </source>
</evidence>
<name>A0A667X1C5_9TELE</name>
<feature type="region of interest" description="Disordered" evidence="12">
    <location>
        <begin position="584"/>
        <end position="651"/>
    </location>
</feature>
<keyword evidence="4" id="KW-0963">Cytoplasm</keyword>
<evidence type="ECO:0000313" key="13">
    <source>
        <dbReference type="Ensembl" id="ENSMMDP00005009042.1"/>
    </source>
</evidence>
<keyword evidence="6" id="KW-0498">Mitosis</keyword>
<dbReference type="Proteomes" id="UP000472263">
    <property type="component" value="Chromosome 20"/>
</dbReference>
<gene>
    <name evidence="13" type="primary">spice1</name>
</gene>
<dbReference type="InterPro" id="IPR031387">
    <property type="entry name" value="SPICE1"/>
</dbReference>
<dbReference type="GO" id="GO:0046599">
    <property type="term" value="P:regulation of centriole replication"/>
    <property type="evidence" value="ECO:0007669"/>
    <property type="project" value="TreeGrafter"/>
</dbReference>